<dbReference type="STRING" id="41688.A0A2N3N9Y6"/>
<dbReference type="EMBL" id="NLAX01000010">
    <property type="protein sequence ID" value="PKS09255.1"/>
    <property type="molecule type" value="Genomic_DNA"/>
</dbReference>
<organism evidence="1 2">
    <name type="scientific">Lomentospora prolificans</name>
    <dbReference type="NCBI Taxonomy" id="41688"/>
    <lineage>
        <taxon>Eukaryota</taxon>
        <taxon>Fungi</taxon>
        <taxon>Dikarya</taxon>
        <taxon>Ascomycota</taxon>
        <taxon>Pezizomycotina</taxon>
        <taxon>Sordariomycetes</taxon>
        <taxon>Hypocreomycetidae</taxon>
        <taxon>Microascales</taxon>
        <taxon>Microascaceae</taxon>
        <taxon>Lomentospora</taxon>
    </lineage>
</organism>
<keyword evidence="2" id="KW-1185">Reference proteome</keyword>
<gene>
    <name evidence="1" type="ORF">jhhlp_003869</name>
</gene>
<dbReference type="Proteomes" id="UP000233524">
    <property type="component" value="Unassembled WGS sequence"/>
</dbReference>
<proteinExistence type="predicted"/>
<dbReference type="InterPro" id="IPR051150">
    <property type="entry name" value="SWT21/TCAB1_mRNA_Telomere"/>
</dbReference>
<comment type="caution">
    <text evidence="1">The sequence shown here is derived from an EMBL/GenBank/DDBJ whole genome shotgun (WGS) entry which is preliminary data.</text>
</comment>
<sequence>MDLTKPIRPLEESCDVGNLGKSPRLLASTDQVDCLESTCTAQDYRSQPNTNLFRTAQFSADGTSLITSSWDHSLSTFVLPQTLLDEDTPCQHLSPQGNTILQAPIRSLAPNPNFALADSATQSVLVATNDHPIQLHHLFPHEPNLSKIASYKLINAKTEAYIAPNSILWPQSGSLFLCGSTNRLDVFDISREGEDGHLMTLQTTPREHCSTTGRPVHGWKGTISALAASPNDSGGQIIAAGSWNRWIALYDYHRTPTPISHWCLSDALDPATNEVPVGSGIVQTLWSPCGRYLILNERNSDGLIVYDIRLGSRLLGVLGHRGARTQMRLGCDVFASTPEASAEGHFEVWGGTIDGVVKVWEDAGGMSEGTPIRAKGWRAHDAPVTNTILHPSGSVVVTTAGTWDPPSETTVNSQAGLRDQNGVPQVPACNVTADTSMRIWECFV</sequence>
<reference evidence="1 2" key="1">
    <citation type="journal article" date="2017" name="G3 (Bethesda)">
        <title>First Draft Genome Sequence of the Pathogenic Fungus Lomentospora prolificans (Formerly Scedosporium prolificans).</title>
        <authorList>
            <person name="Luo R."/>
            <person name="Zimin A."/>
            <person name="Workman R."/>
            <person name="Fan Y."/>
            <person name="Pertea G."/>
            <person name="Grossman N."/>
            <person name="Wear M.P."/>
            <person name="Jia B."/>
            <person name="Miller H."/>
            <person name="Casadevall A."/>
            <person name="Timp W."/>
            <person name="Zhang S.X."/>
            <person name="Salzberg S.L."/>
        </authorList>
    </citation>
    <scope>NUCLEOTIDE SEQUENCE [LARGE SCALE GENOMIC DNA]</scope>
    <source>
        <strain evidence="1 2">JHH-5317</strain>
    </source>
</reference>
<dbReference type="InParanoid" id="A0A2N3N9Y6"/>
<dbReference type="VEuPathDB" id="FungiDB:jhhlp_003869"/>
<dbReference type="OrthoDB" id="239865at2759"/>
<evidence type="ECO:0000313" key="1">
    <source>
        <dbReference type="EMBL" id="PKS09255.1"/>
    </source>
</evidence>
<name>A0A2N3N9Y6_9PEZI</name>
<dbReference type="PANTHER" id="PTHR13211:SF0">
    <property type="entry name" value="TELOMERASE CAJAL BODY PROTEIN 1"/>
    <property type="match status" value="1"/>
</dbReference>
<dbReference type="Gene3D" id="2.130.10.10">
    <property type="entry name" value="YVTN repeat-like/Quinoprotein amine dehydrogenase"/>
    <property type="match status" value="1"/>
</dbReference>
<dbReference type="SUPFAM" id="SSF50978">
    <property type="entry name" value="WD40 repeat-like"/>
    <property type="match status" value="1"/>
</dbReference>
<dbReference type="FunCoup" id="A0A2N3N9Y6">
    <property type="interactions" value="21"/>
</dbReference>
<dbReference type="InterPro" id="IPR036322">
    <property type="entry name" value="WD40_repeat_dom_sf"/>
</dbReference>
<dbReference type="InterPro" id="IPR015943">
    <property type="entry name" value="WD40/YVTN_repeat-like_dom_sf"/>
</dbReference>
<accession>A0A2N3N9Y6</accession>
<dbReference type="AlphaFoldDB" id="A0A2N3N9Y6"/>
<evidence type="ECO:0008006" key="3">
    <source>
        <dbReference type="Google" id="ProtNLM"/>
    </source>
</evidence>
<dbReference type="PANTHER" id="PTHR13211">
    <property type="entry name" value="TELOMERASE CAJAL BODY PROTEIN 1"/>
    <property type="match status" value="1"/>
</dbReference>
<evidence type="ECO:0000313" key="2">
    <source>
        <dbReference type="Proteomes" id="UP000233524"/>
    </source>
</evidence>
<protein>
    <recommendedName>
        <fullName evidence="3">Anaphase-promoting complex subunit 4 WD40 domain-containing protein</fullName>
    </recommendedName>
</protein>